<dbReference type="InterPro" id="IPR029058">
    <property type="entry name" value="AB_hydrolase_fold"/>
</dbReference>
<protein>
    <submittedName>
        <fullName evidence="3">Alpha/beta hydrolase-fold protein</fullName>
    </submittedName>
</protein>
<keyword evidence="2" id="KW-0732">Signal</keyword>
<name>A0ABT3GIT7_9BACT</name>
<dbReference type="Gene3D" id="3.40.50.1820">
    <property type="entry name" value="alpha/beta hydrolase"/>
    <property type="match status" value="1"/>
</dbReference>
<proteinExistence type="predicted"/>
<dbReference type="Proteomes" id="UP001320876">
    <property type="component" value="Unassembled WGS sequence"/>
</dbReference>
<dbReference type="PANTHER" id="PTHR48098:SF1">
    <property type="entry name" value="DIACYLGLYCEROL ACYLTRANSFERASE_MYCOLYLTRANSFERASE AG85A"/>
    <property type="match status" value="1"/>
</dbReference>
<feature type="signal peptide" evidence="2">
    <location>
        <begin position="1"/>
        <end position="17"/>
    </location>
</feature>
<dbReference type="PANTHER" id="PTHR48098">
    <property type="entry name" value="ENTEROCHELIN ESTERASE-RELATED"/>
    <property type="match status" value="1"/>
</dbReference>
<dbReference type="EMBL" id="JAPDDT010000004">
    <property type="protein sequence ID" value="MCW1923414.1"/>
    <property type="molecule type" value="Genomic_DNA"/>
</dbReference>
<evidence type="ECO:0000256" key="1">
    <source>
        <dbReference type="SAM" id="MobiDB-lite"/>
    </source>
</evidence>
<keyword evidence="3" id="KW-0378">Hydrolase</keyword>
<comment type="caution">
    <text evidence="3">The sequence shown here is derived from an EMBL/GenBank/DDBJ whole genome shotgun (WGS) entry which is preliminary data.</text>
</comment>
<reference evidence="3 4" key="1">
    <citation type="submission" date="2022-10" db="EMBL/GenBank/DDBJ databases">
        <title>Luteolibacter arcticus strain CCTCC AB 2014275, whole genome shotgun sequencing project.</title>
        <authorList>
            <person name="Zhao G."/>
            <person name="Shen L."/>
        </authorList>
    </citation>
    <scope>NUCLEOTIDE SEQUENCE [LARGE SCALE GENOMIC DNA]</scope>
    <source>
        <strain evidence="3 4">CCTCC AB 2014275</strain>
    </source>
</reference>
<gene>
    <name evidence="3" type="ORF">OKA05_12685</name>
</gene>
<dbReference type="Pfam" id="PF00756">
    <property type="entry name" value="Esterase"/>
    <property type="match status" value="1"/>
</dbReference>
<accession>A0ABT3GIT7</accession>
<dbReference type="InterPro" id="IPR000801">
    <property type="entry name" value="Esterase-like"/>
</dbReference>
<evidence type="ECO:0000256" key="2">
    <source>
        <dbReference type="SAM" id="SignalP"/>
    </source>
</evidence>
<evidence type="ECO:0000313" key="4">
    <source>
        <dbReference type="Proteomes" id="UP001320876"/>
    </source>
</evidence>
<feature type="chain" id="PRO_5046192287" evidence="2">
    <location>
        <begin position="18"/>
        <end position="399"/>
    </location>
</feature>
<dbReference type="RefSeq" id="WP_264487519.1">
    <property type="nucleotide sequence ID" value="NZ_JAPDDT010000004.1"/>
</dbReference>
<evidence type="ECO:0000313" key="3">
    <source>
        <dbReference type="EMBL" id="MCW1923414.1"/>
    </source>
</evidence>
<dbReference type="InterPro" id="IPR050583">
    <property type="entry name" value="Mycobacterial_A85_antigen"/>
</dbReference>
<feature type="region of interest" description="Disordered" evidence="1">
    <location>
        <begin position="120"/>
        <end position="144"/>
    </location>
</feature>
<dbReference type="GO" id="GO:0016787">
    <property type="term" value="F:hydrolase activity"/>
    <property type="evidence" value="ECO:0007669"/>
    <property type="project" value="UniProtKB-KW"/>
</dbReference>
<keyword evidence="4" id="KW-1185">Reference proteome</keyword>
<organism evidence="3 4">
    <name type="scientific">Luteolibacter arcticus</name>
    <dbReference type="NCBI Taxonomy" id="1581411"/>
    <lineage>
        <taxon>Bacteria</taxon>
        <taxon>Pseudomonadati</taxon>
        <taxon>Verrucomicrobiota</taxon>
        <taxon>Verrucomicrobiia</taxon>
        <taxon>Verrucomicrobiales</taxon>
        <taxon>Verrucomicrobiaceae</taxon>
        <taxon>Luteolibacter</taxon>
    </lineage>
</organism>
<sequence length="399" mass="43409">MLLLSGALGLLALPAGAADVNGQWHADFESRRGRQKIQFEFKAGDGKLTGKTLSQFGGETREAEIKEGKIEGDTLSFVQVMDFQGNEMRIEYTGKIGDDGIAFTRKVGDFGTSEFKAAKGAAPEVPAEPSIPARPGQAAEIGPDDKPAYDAPPAGFNSKRDDIPHGKLEVIEYESKTVGTTRKMQVYTPPGYSKDQKYPVLYILHGIGGDETEWQRFARVDALMDNLIADKKAGPMIVVMPNGRAQKDDRANAGMQAAPAFAVFERDLLDDVIPAIESRYSTRTDRESRALAGLSMGGGQTLNFGLGHLDTFAWIGAFSSAPNTKPPAELLPDPAAAKEKLKLLMVTCGNKDGLFNISKGVHTHLKEIDVPHVWHVDGQGHDPTHWANALYNFSQRIFR</sequence>
<dbReference type="SUPFAM" id="SSF53474">
    <property type="entry name" value="alpha/beta-Hydrolases"/>
    <property type="match status" value="1"/>
</dbReference>